<evidence type="ECO:0000313" key="2">
    <source>
        <dbReference type="EMBL" id="CAG6742207.1"/>
    </source>
</evidence>
<protein>
    <submittedName>
        <fullName evidence="2">Uncharacterized protein</fullName>
    </submittedName>
</protein>
<keyword evidence="1" id="KW-1133">Transmembrane helix</keyword>
<feature type="transmembrane region" description="Helical" evidence="1">
    <location>
        <begin position="100"/>
        <end position="124"/>
    </location>
</feature>
<dbReference type="AlphaFoldDB" id="A0A8D8Z9S8"/>
<organism evidence="2">
    <name type="scientific">Cacopsylla melanoneura</name>
    <dbReference type="NCBI Taxonomy" id="428564"/>
    <lineage>
        <taxon>Eukaryota</taxon>
        <taxon>Metazoa</taxon>
        <taxon>Ecdysozoa</taxon>
        <taxon>Arthropoda</taxon>
        <taxon>Hexapoda</taxon>
        <taxon>Insecta</taxon>
        <taxon>Pterygota</taxon>
        <taxon>Neoptera</taxon>
        <taxon>Paraneoptera</taxon>
        <taxon>Hemiptera</taxon>
        <taxon>Sternorrhyncha</taxon>
        <taxon>Psylloidea</taxon>
        <taxon>Psyllidae</taxon>
        <taxon>Psyllinae</taxon>
        <taxon>Cacopsylla</taxon>
    </lineage>
</organism>
<evidence type="ECO:0000256" key="1">
    <source>
        <dbReference type="SAM" id="Phobius"/>
    </source>
</evidence>
<keyword evidence="1" id="KW-0812">Transmembrane</keyword>
<reference evidence="2" key="1">
    <citation type="submission" date="2021-05" db="EMBL/GenBank/DDBJ databases">
        <authorList>
            <person name="Alioto T."/>
            <person name="Alioto T."/>
            <person name="Gomez Garrido J."/>
        </authorList>
    </citation>
    <scope>NUCLEOTIDE SEQUENCE</scope>
</reference>
<dbReference type="EMBL" id="HBUF01433415">
    <property type="protein sequence ID" value="CAG6742207.1"/>
    <property type="molecule type" value="Transcribed_RNA"/>
</dbReference>
<feature type="transmembrane region" description="Helical" evidence="1">
    <location>
        <begin position="130"/>
        <end position="152"/>
    </location>
</feature>
<accession>A0A8D8Z9S8</accession>
<keyword evidence="1" id="KW-0472">Membrane</keyword>
<proteinExistence type="predicted"/>
<name>A0A8D8Z9S8_9HEMI</name>
<sequence>MESIMWREREREREKFIIYVLTFINTPPARKVFCVQQNYLLLLLLHFNPPCPPVCTRSPYSKLPQFHNNTPPTPTDLAQSSTQFKAKSPVWWKTLIRNSIFSSTLISTLVGILSMLLFLLSFIYFSIQSFVFLFVLFLLSFFFCLNGCILLYSRYILLHIEVQKYYVLTSKGSTYYLYFEIFLPWGF</sequence>